<evidence type="ECO:0000313" key="2">
    <source>
        <dbReference type="EMBL" id="CEP61337.1"/>
    </source>
</evidence>
<feature type="transmembrane region" description="Helical" evidence="1">
    <location>
        <begin position="146"/>
        <end position="166"/>
    </location>
</feature>
<evidence type="ECO:0000313" key="3">
    <source>
        <dbReference type="Proteomes" id="UP000054304"/>
    </source>
</evidence>
<dbReference type="AlphaFoldDB" id="A0A0C7MN85"/>
<dbReference type="GeneID" id="34684759"/>
<dbReference type="HOGENOM" id="CLU_1525424_0_0_1"/>
<sequence length="176" mass="19686">MGRQKRLKFWSLVEKPDENVTLFEPTSFHGPGVVNLHLLNDFCVLCCAMLRSAVLCCANLQRLPNFFPAIPLVLNSLVSSTSTPCNDICLLVVGFDVQDQDRTSAGFPTCLYTRWKGSNLFFFFLILGPLPFFSNSSPCCHTRLCLLPTHAGAVPVLCITAGYWILLQYDKGRVHR</sequence>
<proteinExistence type="predicted"/>
<protein>
    <submittedName>
        <fullName evidence="2">LALA0S03e00606g1_1</fullName>
    </submittedName>
</protein>
<evidence type="ECO:0000256" key="1">
    <source>
        <dbReference type="SAM" id="Phobius"/>
    </source>
</evidence>
<keyword evidence="1" id="KW-0472">Membrane</keyword>
<accession>A0A0C7MN85</accession>
<keyword evidence="3" id="KW-1185">Reference proteome</keyword>
<dbReference type="RefSeq" id="XP_022627571.1">
    <property type="nucleotide sequence ID" value="XM_022773060.1"/>
</dbReference>
<dbReference type="EMBL" id="LN736362">
    <property type="protein sequence ID" value="CEP61337.1"/>
    <property type="molecule type" value="Genomic_DNA"/>
</dbReference>
<gene>
    <name evidence="2" type="ORF">LALA0_S03e00606g</name>
</gene>
<name>A0A0C7MN85_9SACH</name>
<dbReference type="Proteomes" id="UP000054304">
    <property type="component" value="Unassembled WGS sequence"/>
</dbReference>
<organism evidence="2 3">
    <name type="scientific">Lachancea lanzarotensis</name>
    <dbReference type="NCBI Taxonomy" id="1245769"/>
    <lineage>
        <taxon>Eukaryota</taxon>
        <taxon>Fungi</taxon>
        <taxon>Dikarya</taxon>
        <taxon>Ascomycota</taxon>
        <taxon>Saccharomycotina</taxon>
        <taxon>Saccharomycetes</taxon>
        <taxon>Saccharomycetales</taxon>
        <taxon>Saccharomycetaceae</taxon>
        <taxon>Lachancea</taxon>
    </lineage>
</organism>
<keyword evidence="1" id="KW-0812">Transmembrane</keyword>
<feature type="transmembrane region" description="Helical" evidence="1">
    <location>
        <begin position="117"/>
        <end position="134"/>
    </location>
</feature>
<keyword evidence="1" id="KW-1133">Transmembrane helix</keyword>
<reference evidence="2 3" key="1">
    <citation type="submission" date="2014-12" db="EMBL/GenBank/DDBJ databases">
        <authorList>
            <person name="Neuveglise Cecile"/>
        </authorList>
    </citation>
    <scope>NUCLEOTIDE SEQUENCE [LARGE SCALE GENOMIC DNA]</scope>
    <source>
        <strain evidence="2 3">CBS 12615</strain>
    </source>
</reference>